<keyword evidence="2" id="KW-0963">Cytoplasm</keyword>
<accession>A0A6P7G6E4</accession>
<evidence type="ECO:0000256" key="2">
    <source>
        <dbReference type="ARBA" id="ARBA00022490"/>
    </source>
</evidence>
<dbReference type="InParanoid" id="A0A6P7G6E4"/>
<keyword evidence="3" id="KW-0282">Flagellum</keyword>
<protein>
    <recommendedName>
        <fullName evidence="3">Tektin</fullName>
    </recommendedName>
</protein>
<reference evidence="5" key="1">
    <citation type="submission" date="2025-08" db="UniProtKB">
        <authorList>
            <consortium name="RefSeq"/>
        </authorList>
    </citation>
    <scope>IDENTIFICATION</scope>
    <source>
        <tissue evidence="5">Whole insect</tissue>
    </source>
</reference>
<dbReference type="RefSeq" id="XP_028144624.1">
    <property type="nucleotide sequence ID" value="XM_028288823.1"/>
</dbReference>
<name>A0A6P7G6E4_DIAVI</name>
<dbReference type="InterPro" id="IPR000435">
    <property type="entry name" value="Tektins"/>
</dbReference>
<dbReference type="GO" id="GO:0005634">
    <property type="term" value="C:nucleus"/>
    <property type="evidence" value="ECO:0007669"/>
    <property type="project" value="TreeGrafter"/>
</dbReference>
<dbReference type="GO" id="GO:0060294">
    <property type="term" value="P:cilium movement involved in cell motility"/>
    <property type="evidence" value="ECO:0007669"/>
    <property type="project" value="UniProtKB-UniRule"/>
</dbReference>
<evidence type="ECO:0000256" key="4">
    <source>
        <dbReference type="SAM" id="Coils"/>
    </source>
</evidence>
<keyword evidence="3" id="KW-0969">Cilium</keyword>
<comment type="subcellular location">
    <subcellularLocation>
        <location evidence="3">Cytoplasm</location>
        <location evidence="3">Cytoskeleton</location>
        <location evidence="3">Cilium axoneme</location>
    </subcellularLocation>
</comment>
<dbReference type="AlphaFoldDB" id="A0A6P7G6E4"/>
<dbReference type="GO" id="GO:0060271">
    <property type="term" value="P:cilium assembly"/>
    <property type="evidence" value="ECO:0007669"/>
    <property type="project" value="UniProtKB-UniRule"/>
</dbReference>
<keyword evidence="4" id="KW-0175">Coiled coil</keyword>
<feature type="coiled-coil region" evidence="4">
    <location>
        <begin position="292"/>
        <end position="326"/>
    </location>
</feature>
<dbReference type="PANTHER" id="PTHR19960:SF11">
    <property type="entry name" value="TEKTIN"/>
    <property type="match status" value="1"/>
</dbReference>
<dbReference type="Pfam" id="PF03148">
    <property type="entry name" value="Tektin"/>
    <property type="match status" value="1"/>
</dbReference>
<gene>
    <name evidence="5" type="primary">LOC114338231</name>
</gene>
<evidence type="ECO:0000313" key="5">
    <source>
        <dbReference type="RefSeq" id="XP_028144624.1"/>
    </source>
</evidence>
<comment type="similarity">
    <text evidence="1 3">Belongs to the tektin family.</text>
</comment>
<proteinExistence type="inferred from homology"/>
<sequence>MPDHDTVLYTQVQPWSTVGATPCMEQVAGPPMPTRIGNYYQTPLPHPWRPTIGYELVEAMPLPSQHATNAMVDPCYTPYGMATEPLKFPNLVTGFERNPAHAARAALYTRYTPLEWTQNALKLFNESDTNRNYSERLRGDFIRVMSKHIQIIFIYGYICYRTSNTVTWAENSNRIVQRSQSERGKSAQMRSDIDNLINACAQEVWDAWSNTNNALARRAAETLEIKSKLQMQLHKVQQEIFDLEKNIELLKKAIVDKSNPMRVAQTRLEARSHRKEIELCRDTAQDRLVYEVKDLQDSIEILHRKLQEAEAQHQQLLKTRSTLETDLHNKVNSLFIDREKCMGLRRSFPITATIKY</sequence>
<dbReference type="PRINTS" id="PR00511">
    <property type="entry name" value="TEKTIN"/>
</dbReference>
<organism evidence="5">
    <name type="scientific">Diabrotica virgifera virgifera</name>
    <name type="common">western corn rootworm</name>
    <dbReference type="NCBI Taxonomy" id="50390"/>
    <lineage>
        <taxon>Eukaryota</taxon>
        <taxon>Metazoa</taxon>
        <taxon>Ecdysozoa</taxon>
        <taxon>Arthropoda</taxon>
        <taxon>Hexapoda</taxon>
        <taxon>Insecta</taxon>
        <taxon>Pterygota</taxon>
        <taxon>Neoptera</taxon>
        <taxon>Endopterygota</taxon>
        <taxon>Coleoptera</taxon>
        <taxon>Polyphaga</taxon>
        <taxon>Cucujiformia</taxon>
        <taxon>Chrysomeloidea</taxon>
        <taxon>Chrysomelidae</taxon>
        <taxon>Galerucinae</taxon>
        <taxon>Diabroticina</taxon>
        <taxon>Diabroticites</taxon>
        <taxon>Diabrotica</taxon>
    </lineage>
</organism>
<keyword evidence="3" id="KW-0966">Cell projection</keyword>
<evidence type="ECO:0000256" key="3">
    <source>
        <dbReference type="RuleBase" id="RU367040"/>
    </source>
</evidence>
<dbReference type="PANTHER" id="PTHR19960">
    <property type="entry name" value="TEKTIN"/>
    <property type="match status" value="1"/>
</dbReference>
<dbReference type="GO" id="GO:0015630">
    <property type="term" value="C:microtubule cytoskeleton"/>
    <property type="evidence" value="ECO:0007669"/>
    <property type="project" value="UniProtKB-UniRule"/>
</dbReference>
<dbReference type="InterPro" id="IPR048256">
    <property type="entry name" value="Tektin-like"/>
</dbReference>
<feature type="coiled-coil region" evidence="4">
    <location>
        <begin position="226"/>
        <end position="253"/>
    </location>
</feature>
<dbReference type="GO" id="GO:0005930">
    <property type="term" value="C:axoneme"/>
    <property type="evidence" value="ECO:0007669"/>
    <property type="project" value="UniProtKB-SubCell"/>
</dbReference>
<evidence type="ECO:0000256" key="1">
    <source>
        <dbReference type="ARBA" id="ARBA00007209"/>
    </source>
</evidence>